<feature type="domain" description="HTH tetR-type" evidence="5">
    <location>
        <begin position="17"/>
        <end position="77"/>
    </location>
</feature>
<dbReference type="Pfam" id="PF00440">
    <property type="entry name" value="TetR_N"/>
    <property type="match status" value="1"/>
</dbReference>
<dbReference type="PANTHER" id="PTHR30055">
    <property type="entry name" value="HTH-TYPE TRANSCRIPTIONAL REGULATOR RUTR"/>
    <property type="match status" value="1"/>
</dbReference>
<dbReference type="SUPFAM" id="SSF46689">
    <property type="entry name" value="Homeodomain-like"/>
    <property type="match status" value="1"/>
</dbReference>
<dbReference type="EMBL" id="JBHSON010000028">
    <property type="protein sequence ID" value="MFC5748082.1"/>
    <property type="molecule type" value="Genomic_DNA"/>
</dbReference>
<dbReference type="InterPro" id="IPR050109">
    <property type="entry name" value="HTH-type_TetR-like_transc_reg"/>
</dbReference>
<dbReference type="InterPro" id="IPR001647">
    <property type="entry name" value="HTH_TetR"/>
</dbReference>
<evidence type="ECO:0000256" key="1">
    <source>
        <dbReference type="ARBA" id="ARBA00023015"/>
    </source>
</evidence>
<dbReference type="Proteomes" id="UP001596074">
    <property type="component" value="Unassembled WGS sequence"/>
</dbReference>
<dbReference type="PRINTS" id="PR00455">
    <property type="entry name" value="HTHTETR"/>
</dbReference>
<gene>
    <name evidence="6" type="ORF">ACFPZN_20830</name>
</gene>
<evidence type="ECO:0000256" key="4">
    <source>
        <dbReference type="PROSITE-ProRule" id="PRU00335"/>
    </source>
</evidence>
<accession>A0ABW1A081</accession>
<dbReference type="PROSITE" id="PS50977">
    <property type="entry name" value="HTH_TETR_2"/>
    <property type="match status" value="1"/>
</dbReference>
<organism evidence="6 7">
    <name type="scientific">Actinomadura rugatobispora</name>
    <dbReference type="NCBI Taxonomy" id="1994"/>
    <lineage>
        <taxon>Bacteria</taxon>
        <taxon>Bacillati</taxon>
        <taxon>Actinomycetota</taxon>
        <taxon>Actinomycetes</taxon>
        <taxon>Streptosporangiales</taxon>
        <taxon>Thermomonosporaceae</taxon>
        <taxon>Actinomadura</taxon>
    </lineage>
</organism>
<feature type="DNA-binding region" description="H-T-H motif" evidence="4">
    <location>
        <begin position="40"/>
        <end position="59"/>
    </location>
</feature>
<proteinExistence type="predicted"/>
<evidence type="ECO:0000259" key="5">
    <source>
        <dbReference type="PROSITE" id="PS50977"/>
    </source>
</evidence>
<protein>
    <submittedName>
        <fullName evidence="6">TetR/AcrR family transcriptional regulator</fullName>
    </submittedName>
</protein>
<name>A0ABW1A081_9ACTN</name>
<comment type="caution">
    <text evidence="6">The sequence shown here is derived from an EMBL/GenBank/DDBJ whole genome shotgun (WGS) entry which is preliminary data.</text>
</comment>
<reference evidence="7" key="1">
    <citation type="journal article" date="2019" name="Int. J. Syst. Evol. Microbiol.">
        <title>The Global Catalogue of Microorganisms (GCM) 10K type strain sequencing project: providing services to taxonomists for standard genome sequencing and annotation.</title>
        <authorList>
            <consortium name="The Broad Institute Genomics Platform"/>
            <consortium name="The Broad Institute Genome Sequencing Center for Infectious Disease"/>
            <person name="Wu L."/>
            <person name="Ma J."/>
        </authorList>
    </citation>
    <scope>NUCLEOTIDE SEQUENCE [LARGE SCALE GENOMIC DNA]</scope>
    <source>
        <strain evidence="7">KCTC 42087</strain>
    </source>
</reference>
<evidence type="ECO:0000313" key="7">
    <source>
        <dbReference type="Proteomes" id="UP001596074"/>
    </source>
</evidence>
<keyword evidence="2 4" id="KW-0238">DNA-binding</keyword>
<dbReference type="Gene3D" id="1.10.357.10">
    <property type="entry name" value="Tetracycline Repressor, domain 2"/>
    <property type="match status" value="1"/>
</dbReference>
<evidence type="ECO:0000313" key="6">
    <source>
        <dbReference type="EMBL" id="MFC5748082.1"/>
    </source>
</evidence>
<dbReference type="InterPro" id="IPR009057">
    <property type="entry name" value="Homeodomain-like_sf"/>
</dbReference>
<evidence type="ECO:0000256" key="3">
    <source>
        <dbReference type="ARBA" id="ARBA00023163"/>
    </source>
</evidence>
<dbReference type="RefSeq" id="WP_378283716.1">
    <property type="nucleotide sequence ID" value="NZ_JBHSON010000028.1"/>
</dbReference>
<dbReference type="PANTHER" id="PTHR30055:SF234">
    <property type="entry name" value="HTH-TYPE TRANSCRIPTIONAL REGULATOR BETI"/>
    <property type="match status" value="1"/>
</dbReference>
<evidence type="ECO:0000256" key="2">
    <source>
        <dbReference type="ARBA" id="ARBA00023125"/>
    </source>
</evidence>
<sequence length="202" mass="22637">MALPAEEKRTRRDVQRLETRRQVFEAAIAEFRRSGMADADIGAIVKAAGVARGTFYFHFPTKEHVLAELTQQEEERTAKELEGFLGAPHDLRSALAEVVRLIVAVEQRVGRVVFREMLGLHFSPTRPAIRPDAHAWADFPLLALMVREIERARDQGEVQPESAPVLATQFFILGLYAVLITSHECDASAQFVATTLYGLEPR</sequence>
<keyword evidence="7" id="KW-1185">Reference proteome</keyword>
<keyword evidence="1" id="KW-0805">Transcription regulation</keyword>
<keyword evidence="3" id="KW-0804">Transcription</keyword>